<keyword evidence="2" id="KW-1185">Reference proteome</keyword>
<protein>
    <recommendedName>
        <fullName evidence="3">Anti-sigma factor</fullName>
    </recommendedName>
</protein>
<evidence type="ECO:0000313" key="1">
    <source>
        <dbReference type="EMBL" id="MEJ8824953.1"/>
    </source>
</evidence>
<accession>A0ABU8W4V5</accession>
<gene>
    <name evidence="1" type="ORF">WKW80_23480</name>
</gene>
<sequence>MNPGPTPDERIDAIEKFLAQLVLLLEVEPDVNRETIGSWLQVCSAAARAHRAQTPRQQAVFKQLCERVLSLDEDTKPDAAALQALRSAMQRMNRPSLGA</sequence>
<name>A0ABU8W4V5_9BURK</name>
<comment type="caution">
    <text evidence="1">The sequence shown here is derived from an EMBL/GenBank/DDBJ whole genome shotgun (WGS) entry which is preliminary data.</text>
</comment>
<evidence type="ECO:0000313" key="2">
    <source>
        <dbReference type="Proteomes" id="UP001363010"/>
    </source>
</evidence>
<organism evidence="1 2">
    <name type="scientific">Variovorax humicola</name>
    <dbReference type="NCBI Taxonomy" id="1769758"/>
    <lineage>
        <taxon>Bacteria</taxon>
        <taxon>Pseudomonadati</taxon>
        <taxon>Pseudomonadota</taxon>
        <taxon>Betaproteobacteria</taxon>
        <taxon>Burkholderiales</taxon>
        <taxon>Comamonadaceae</taxon>
        <taxon>Variovorax</taxon>
    </lineage>
</organism>
<dbReference type="EMBL" id="JBBKZV010000018">
    <property type="protein sequence ID" value="MEJ8824953.1"/>
    <property type="molecule type" value="Genomic_DNA"/>
</dbReference>
<evidence type="ECO:0008006" key="3">
    <source>
        <dbReference type="Google" id="ProtNLM"/>
    </source>
</evidence>
<proteinExistence type="predicted"/>
<dbReference type="RefSeq" id="WP_340365981.1">
    <property type="nucleotide sequence ID" value="NZ_JBBKZV010000018.1"/>
</dbReference>
<reference evidence="1 2" key="1">
    <citation type="submission" date="2024-03" db="EMBL/GenBank/DDBJ databases">
        <title>Novel species of the genus Variovorax.</title>
        <authorList>
            <person name="Liu Q."/>
            <person name="Xin Y.-H."/>
        </authorList>
    </citation>
    <scope>NUCLEOTIDE SEQUENCE [LARGE SCALE GENOMIC DNA]</scope>
    <source>
        <strain evidence="1 2">KACC 18501</strain>
    </source>
</reference>
<dbReference type="Proteomes" id="UP001363010">
    <property type="component" value="Unassembled WGS sequence"/>
</dbReference>